<dbReference type="EMBL" id="JAATJU010022600">
    <property type="protein sequence ID" value="KAH0510147.1"/>
    <property type="molecule type" value="Genomic_DNA"/>
</dbReference>
<protein>
    <submittedName>
        <fullName evidence="1">Protein FAM180A</fullName>
    </submittedName>
</protein>
<dbReference type="PANTHER" id="PTHR34034:SF2">
    <property type="entry name" value="PROTEIN FAM180A"/>
    <property type="match status" value="1"/>
</dbReference>
<name>A0A8J6GFR3_MICOH</name>
<accession>A0A8J6GFR3</accession>
<dbReference type="AlphaFoldDB" id="A0A8J6GFR3"/>
<reference evidence="1" key="1">
    <citation type="submission" date="2020-03" db="EMBL/GenBank/DDBJ databases">
        <title>Studies in the Genomics of Life Span.</title>
        <authorList>
            <person name="Glass D."/>
        </authorList>
    </citation>
    <scope>NUCLEOTIDE SEQUENCE</scope>
    <source>
        <strain evidence="1">LTLLF</strain>
        <tissue evidence="1">Muscle</tissue>
    </source>
</reference>
<dbReference type="InterPro" id="IPR029170">
    <property type="entry name" value="FAM180"/>
</dbReference>
<sequence>MFSSFLAAFDDLLVWHIWELSETQEETRHLPALTSTHFQDTLEGFPQGGVEVAMCLPVPQVSLLSLLAALFPAAHRPKRSLSLPLNPILQTSLEDVQLLYELLLAEMEISPDLKISIKDEELASLRKALNFHSICNNIIPKHIPDIRRLSVNLANHPGVLKKEDFERTALTLAYTAYRTALSEGHQKDVWAQALISLFQALRHDLMRSLGPGVSS</sequence>
<proteinExistence type="predicted"/>
<evidence type="ECO:0000313" key="1">
    <source>
        <dbReference type="EMBL" id="KAH0510147.1"/>
    </source>
</evidence>
<dbReference type="PANTHER" id="PTHR34034">
    <property type="entry name" value="PROTEIN FAM180A-RELATED"/>
    <property type="match status" value="1"/>
</dbReference>
<dbReference type="Proteomes" id="UP000710432">
    <property type="component" value="Unassembled WGS sequence"/>
</dbReference>
<evidence type="ECO:0000313" key="2">
    <source>
        <dbReference type="Proteomes" id="UP000710432"/>
    </source>
</evidence>
<gene>
    <name evidence="1" type="ORF">LTLLF_155455</name>
</gene>
<dbReference type="Pfam" id="PF15173">
    <property type="entry name" value="FAM180"/>
    <property type="match status" value="1"/>
</dbReference>
<comment type="caution">
    <text evidence="1">The sequence shown here is derived from an EMBL/GenBank/DDBJ whole genome shotgun (WGS) entry which is preliminary data.</text>
</comment>
<organism evidence="1 2">
    <name type="scientific">Microtus ochrogaster</name>
    <name type="common">Prairie vole</name>
    <dbReference type="NCBI Taxonomy" id="79684"/>
    <lineage>
        <taxon>Eukaryota</taxon>
        <taxon>Metazoa</taxon>
        <taxon>Chordata</taxon>
        <taxon>Craniata</taxon>
        <taxon>Vertebrata</taxon>
        <taxon>Euteleostomi</taxon>
        <taxon>Mammalia</taxon>
        <taxon>Eutheria</taxon>
        <taxon>Euarchontoglires</taxon>
        <taxon>Glires</taxon>
        <taxon>Rodentia</taxon>
        <taxon>Myomorpha</taxon>
        <taxon>Muroidea</taxon>
        <taxon>Cricetidae</taxon>
        <taxon>Arvicolinae</taxon>
        <taxon>Microtus</taxon>
    </lineage>
</organism>